<organism evidence="1">
    <name type="scientific">Tanacetum cinerariifolium</name>
    <name type="common">Dalmatian daisy</name>
    <name type="synonym">Chrysanthemum cinerariifolium</name>
    <dbReference type="NCBI Taxonomy" id="118510"/>
    <lineage>
        <taxon>Eukaryota</taxon>
        <taxon>Viridiplantae</taxon>
        <taxon>Streptophyta</taxon>
        <taxon>Embryophyta</taxon>
        <taxon>Tracheophyta</taxon>
        <taxon>Spermatophyta</taxon>
        <taxon>Magnoliopsida</taxon>
        <taxon>eudicotyledons</taxon>
        <taxon>Gunneridae</taxon>
        <taxon>Pentapetalae</taxon>
        <taxon>asterids</taxon>
        <taxon>campanulids</taxon>
        <taxon>Asterales</taxon>
        <taxon>Asteraceae</taxon>
        <taxon>Asteroideae</taxon>
        <taxon>Anthemideae</taxon>
        <taxon>Anthemidinae</taxon>
        <taxon>Tanacetum</taxon>
    </lineage>
</organism>
<comment type="caution">
    <text evidence="1">The sequence shown here is derived from an EMBL/GenBank/DDBJ whole genome shotgun (WGS) entry which is preliminary data.</text>
</comment>
<dbReference type="EMBL" id="BKCJ011120640">
    <property type="protein sequence ID" value="GFC89378.1"/>
    <property type="molecule type" value="Genomic_DNA"/>
</dbReference>
<accession>A0A699RVI2</accession>
<name>A0A699RVI2_TANCI</name>
<protein>
    <submittedName>
        <fullName evidence="1">Uncharacterized protein</fullName>
    </submittedName>
</protein>
<feature type="non-terminal residue" evidence="1">
    <location>
        <position position="1"/>
    </location>
</feature>
<sequence>VDIAEAENASIRARIKTTEAIEKITHKRKRQARVKIEQQLVAVQESQRQDQYFRKLNELMTSQFGQHS</sequence>
<proteinExistence type="predicted"/>
<gene>
    <name evidence="1" type="ORF">Tci_861348</name>
</gene>
<reference evidence="1" key="1">
    <citation type="journal article" date="2019" name="Sci. Rep.">
        <title>Draft genome of Tanacetum cinerariifolium, the natural source of mosquito coil.</title>
        <authorList>
            <person name="Yamashiro T."/>
            <person name="Shiraishi A."/>
            <person name="Satake H."/>
            <person name="Nakayama K."/>
        </authorList>
    </citation>
    <scope>NUCLEOTIDE SEQUENCE</scope>
</reference>
<dbReference type="AlphaFoldDB" id="A0A699RVI2"/>
<evidence type="ECO:0000313" key="1">
    <source>
        <dbReference type="EMBL" id="GFC89378.1"/>
    </source>
</evidence>